<dbReference type="InterPro" id="IPR002935">
    <property type="entry name" value="SAM_O-MeTrfase"/>
</dbReference>
<protein>
    <submittedName>
        <fullName evidence="5">Related to O-methyltransferase</fullName>
    </submittedName>
</protein>
<accession>A0A1L7WFU6</accession>
<dbReference type="EMBL" id="FJOG01000002">
    <property type="protein sequence ID" value="CZR51627.1"/>
    <property type="molecule type" value="Genomic_DNA"/>
</dbReference>
<dbReference type="PANTHER" id="PTHR10509:SF14">
    <property type="entry name" value="CAFFEOYL-COA O-METHYLTRANSFERASE 3-RELATED"/>
    <property type="match status" value="1"/>
</dbReference>
<comment type="similarity">
    <text evidence="4">Belongs to the class I-like SAM-binding methyltransferase superfamily. Cation-dependent O-methyltransferase family.</text>
</comment>
<dbReference type="STRING" id="576137.A0A1L7WFU6"/>
<evidence type="ECO:0000256" key="2">
    <source>
        <dbReference type="ARBA" id="ARBA00022679"/>
    </source>
</evidence>
<dbReference type="OrthoDB" id="10251242at2759"/>
<dbReference type="AlphaFoldDB" id="A0A1L7WFU6"/>
<evidence type="ECO:0000256" key="1">
    <source>
        <dbReference type="ARBA" id="ARBA00022603"/>
    </source>
</evidence>
<evidence type="ECO:0000313" key="6">
    <source>
        <dbReference type="Proteomes" id="UP000184330"/>
    </source>
</evidence>
<keyword evidence="6" id="KW-1185">Reference proteome</keyword>
<sequence>MPAHEFKASEYAKFDSVNAWIETSLVKQDASLASCLEANATAQLEDIDVAPNEGKFHYLLAKMNKVKRVLEIGTLGGYSAIWFAKAVAPVGGKVITLEFEPEHAKVARSNIANAGFADVVEVRVGKALDTLKKMREDGEEGFDYVFIDADKSNNAGYLKYALEFAHVGTVIVVDNVVRQGKVLEDKDAHSEGQRKAFEFLKGEKRVECTALQTVGPKGWDGFAVAMVVE</sequence>
<dbReference type="CDD" id="cd02440">
    <property type="entry name" value="AdoMet_MTases"/>
    <property type="match status" value="1"/>
</dbReference>
<dbReference type="PANTHER" id="PTHR10509">
    <property type="entry name" value="O-METHYLTRANSFERASE-RELATED"/>
    <property type="match status" value="1"/>
</dbReference>
<gene>
    <name evidence="5" type="ORF">PAC_01504</name>
</gene>
<evidence type="ECO:0000256" key="3">
    <source>
        <dbReference type="ARBA" id="ARBA00022691"/>
    </source>
</evidence>
<dbReference type="SUPFAM" id="SSF53335">
    <property type="entry name" value="S-adenosyl-L-methionine-dependent methyltransferases"/>
    <property type="match status" value="1"/>
</dbReference>
<dbReference type="Proteomes" id="UP000184330">
    <property type="component" value="Unassembled WGS sequence"/>
</dbReference>
<evidence type="ECO:0000256" key="4">
    <source>
        <dbReference type="ARBA" id="ARBA00023453"/>
    </source>
</evidence>
<dbReference type="GO" id="GO:0008171">
    <property type="term" value="F:O-methyltransferase activity"/>
    <property type="evidence" value="ECO:0007669"/>
    <property type="project" value="InterPro"/>
</dbReference>
<dbReference type="PROSITE" id="PS51682">
    <property type="entry name" value="SAM_OMT_I"/>
    <property type="match status" value="1"/>
</dbReference>
<reference evidence="5 6" key="1">
    <citation type="submission" date="2016-03" db="EMBL/GenBank/DDBJ databases">
        <authorList>
            <person name="Ploux O."/>
        </authorList>
    </citation>
    <scope>NUCLEOTIDE SEQUENCE [LARGE SCALE GENOMIC DNA]</scope>
    <source>
        <strain evidence="5 6">UAMH 11012</strain>
    </source>
</reference>
<keyword evidence="1 5" id="KW-0489">Methyltransferase</keyword>
<evidence type="ECO:0000313" key="5">
    <source>
        <dbReference type="EMBL" id="CZR51627.1"/>
    </source>
</evidence>
<keyword evidence="3" id="KW-0949">S-adenosyl-L-methionine</keyword>
<dbReference type="GO" id="GO:0008757">
    <property type="term" value="F:S-adenosylmethionine-dependent methyltransferase activity"/>
    <property type="evidence" value="ECO:0007669"/>
    <property type="project" value="TreeGrafter"/>
</dbReference>
<proteinExistence type="inferred from homology"/>
<dbReference type="Pfam" id="PF01596">
    <property type="entry name" value="Methyltransf_3"/>
    <property type="match status" value="1"/>
</dbReference>
<organism evidence="5 6">
    <name type="scientific">Phialocephala subalpina</name>
    <dbReference type="NCBI Taxonomy" id="576137"/>
    <lineage>
        <taxon>Eukaryota</taxon>
        <taxon>Fungi</taxon>
        <taxon>Dikarya</taxon>
        <taxon>Ascomycota</taxon>
        <taxon>Pezizomycotina</taxon>
        <taxon>Leotiomycetes</taxon>
        <taxon>Helotiales</taxon>
        <taxon>Mollisiaceae</taxon>
        <taxon>Phialocephala</taxon>
        <taxon>Phialocephala fortinii species complex</taxon>
    </lineage>
</organism>
<keyword evidence="2 5" id="KW-0808">Transferase</keyword>
<dbReference type="InterPro" id="IPR050362">
    <property type="entry name" value="Cation-dep_OMT"/>
</dbReference>
<dbReference type="GO" id="GO:0032259">
    <property type="term" value="P:methylation"/>
    <property type="evidence" value="ECO:0007669"/>
    <property type="project" value="UniProtKB-KW"/>
</dbReference>
<dbReference type="InterPro" id="IPR029063">
    <property type="entry name" value="SAM-dependent_MTases_sf"/>
</dbReference>
<dbReference type="Gene3D" id="3.40.50.150">
    <property type="entry name" value="Vaccinia Virus protein VP39"/>
    <property type="match status" value="1"/>
</dbReference>
<name>A0A1L7WFU6_9HELO</name>